<feature type="coiled-coil region" evidence="1">
    <location>
        <begin position="167"/>
        <end position="201"/>
    </location>
</feature>
<reference evidence="4" key="2">
    <citation type="submission" date="2023-02" db="EMBL/GenBank/DDBJ databases">
        <authorList>
            <person name="Swenson N.G."/>
            <person name="Wegrzyn J.L."/>
            <person name="Mcevoy S.L."/>
        </authorList>
    </citation>
    <scope>NUCLEOTIDE SEQUENCE</scope>
    <source>
        <strain evidence="4">91603</strain>
        <tissue evidence="4">Leaf</tissue>
    </source>
</reference>
<dbReference type="Proteomes" id="UP001064489">
    <property type="component" value="Chromosome 3"/>
</dbReference>
<keyword evidence="5" id="KW-1185">Reference proteome</keyword>
<dbReference type="AlphaFoldDB" id="A0AAD5J7N1"/>
<accession>A0AAD5J7N1</accession>
<dbReference type="PANTHER" id="PTHR31861">
    <property type="entry name" value="OS10G0507500 PROTEIN"/>
    <property type="match status" value="1"/>
</dbReference>
<sequence>MVSNSRVGPIKQSGPLMVENSGNGGVGLSNKQMGPSILGMYPLEHANIIRASIQSQSHLSQISSQLKETQHMVFGAKKSLMENENPNLSVIWKRRARNQHRLREQKNEGSVLATPPSPPTSLTDGRTTRLFFSFVNRSGELVMGGHGGLNILPQKRWNVFNYENREKVRQDEEAAAKEEQLKREQVRKRDAELRLEQLRVARGLAPLKQVAEPAKEPAAQPTIVEPKSNHINLFEGIRIFDPIKGLDNEEGAKEDGFKRKKMKKEEVGSKNIITPDDEKYRLGYGIAGKGVKLPWYLERRSNNESSVGDGMTRVQMEEEKKDKKKTLEELREERLKREKKEKERERALIMEKSRRDGTFSKNKRLFRG</sequence>
<organism evidence="4 5">
    <name type="scientific">Acer negundo</name>
    <name type="common">Box elder</name>
    <dbReference type="NCBI Taxonomy" id="4023"/>
    <lineage>
        <taxon>Eukaryota</taxon>
        <taxon>Viridiplantae</taxon>
        <taxon>Streptophyta</taxon>
        <taxon>Embryophyta</taxon>
        <taxon>Tracheophyta</taxon>
        <taxon>Spermatophyta</taxon>
        <taxon>Magnoliopsida</taxon>
        <taxon>eudicotyledons</taxon>
        <taxon>Gunneridae</taxon>
        <taxon>Pentapetalae</taxon>
        <taxon>rosids</taxon>
        <taxon>malvids</taxon>
        <taxon>Sapindales</taxon>
        <taxon>Sapindaceae</taxon>
        <taxon>Hippocastanoideae</taxon>
        <taxon>Acereae</taxon>
        <taxon>Acer</taxon>
    </lineage>
</organism>
<dbReference type="PANTHER" id="PTHR31861:SF15">
    <property type="entry name" value="DUF577 DOMAIN-CONTAINING PROTEIN"/>
    <property type="match status" value="1"/>
</dbReference>
<evidence type="ECO:0000259" key="3">
    <source>
        <dbReference type="SMART" id="SM01083"/>
    </source>
</evidence>
<keyword evidence="1" id="KW-0175">Coiled coil</keyword>
<feature type="domain" description="CBF1-interacting co-repressor CIR N-terminal" evidence="3">
    <location>
        <begin position="156"/>
        <end position="192"/>
    </location>
</feature>
<reference evidence="4" key="1">
    <citation type="journal article" date="2022" name="Plant J.">
        <title>Strategies of tolerance reflected in two North American maple genomes.</title>
        <authorList>
            <person name="McEvoy S.L."/>
            <person name="Sezen U.U."/>
            <person name="Trouern-Trend A."/>
            <person name="McMahon S.M."/>
            <person name="Schaberg P.G."/>
            <person name="Yang J."/>
            <person name="Wegrzyn J.L."/>
            <person name="Swenson N.G."/>
        </authorList>
    </citation>
    <scope>NUCLEOTIDE SEQUENCE</scope>
    <source>
        <strain evidence="4">91603</strain>
    </source>
</reference>
<feature type="region of interest" description="Disordered" evidence="2">
    <location>
        <begin position="303"/>
        <end position="368"/>
    </location>
</feature>
<proteinExistence type="predicted"/>
<name>A0AAD5J7N1_ACENE</name>
<dbReference type="InterPro" id="IPR019339">
    <property type="entry name" value="CIR_N_dom"/>
</dbReference>
<dbReference type="EMBL" id="JAJSOW010000100">
    <property type="protein sequence ID" value="KAI9187063.1"/>
    <property type="molecule type" value="Genomic_DNA"/>
</dbReference>
<evidence type="ECO:0000313" key="5">
    <source>
        <dbReference type="Proteomes" id="UP001064489"/>
    </source>
</evidence>
<evidence type="ECO:0000256" key="2">
    <source>
        <dbReference type="SAM" id="MobiDB-lite"/>
    </source>
</evidence>
<evidence type="ECO:0000313" key="4">
    <source>
        <dbReference type="EMBL" id="KAI9187063.1"/>
    </source>
</evidence>
<feature type="region of interest" description="Disordered" evidence="2">
    <location>
        <begin position="103"/>
        <end position="125"/>
    </location>
</feature>
<dbReference type="SMART" id="SM01083">
    <property type="entry name" value="Cir_N"/>
    <property type="match status" value="1"/>
</dbReference>
<feature type="compositionally biased region" description="Basic and acidic residues" evidence="2">
    <location>
        <begin position="315"/>
        <end position="358"/>
    </location>
</feature>
<comment type="caution">
    <text evidence="4">The sequence shown here is derived from an EMBL/GenBank/DDBJ whole genome shotgun (WGS) entry which is preliminary data.</text>
</comment>
<protein>
    <recommendedName>
        <fullName evidence="3">CBF1-interacting co-repressor CIR N-terminal domain-containing protein</fullName>
    </recommendedName>
</protein>
<gene>
    <name evidence="4" type="ORF">LWI28_023960</name>
</gene>
<evidence type="ECO:0000256" key="1">
    <source>
        <dbReference type="SAM" id="Coils"/>
    </source>
</evidence>